<dbReference type="AlphaFoldDB" id="A0A431UQW0"/>
<dbReference type="RefSeq" id="WP_126294682.1">
    <property type="nucleotide sequence ID" value="NZ_RXNR01000031.1"/>
</dbReference>
<organism evidence="1 2">
    <name type="scientific">Lysinibacillus telephonicus</name>
    <dbReference type="NCBI Taxonomy" id="1714840"/>
    <lineage>
        <taxon>Bacteria</taxon>
        <taxon>Bacillati</taxon>
        <taxon>Bacillota</taxon>
        <taxon>Bacilli</taxon>
        <taxon>Bacillales</taxon>
        <taxon>Bacillaceae</taxon>
        <taxon>Lysinibacillus</taxon>
    </lineage>
</organism>
<evidence type="ECO:0000313" key="2">
    <source>
        <dbReference type="Proteomes" id="UP000276349"/>
    </source>
</evidence>
<accession>A0A431UQW0</accession>
<dbReference type="OrthoDB" id="2431483at2"/>
<keyword evidence="2" id="KW-1185">Reference proteome</keyword>
<proteinExistence type="predicted"/>
<sequence length="423" mass="49651">MSSRVEEVIEFTRTKFGLDNYYLKGYQFDRSVNIFKETVYTMCMEWFPNHATVQEDDDSNPEGTAVIEIDINSLKLKSAIFVMGKTFAEYGVEFAAPYKFSIIKWIEQETGLMYGKQFQLQKEEDGNIHFRECINGVAVSPSGSIEIKFDHEGKLTFFSIHGQFPSEELIREEEYSLSLDSLSHLKKEQLKLVEFPSFEQKKIYPVYAVEEIYIANDQSLTIPFEFFVDRRSYLTINKIIYWESPINKPFEREEIRWIDEITEEQALSCEPSPDSFPISKEEQEKCVLAVKDFLRREYPNDAGNWILKSLYREKGYIHAILKANKQDDRVFERKVKVFIDAKRLQVVNYMDNKLMLEIFDQFNVPEKATITKDEAYEKIKELFELKPYYVYDFKQSLYVLCGKLDCDYGVIASNGEIIALDDL</sequence>
<name>A0A431UQW0_9BACI</name>
<evidence type="ECO:0008006" key="3">
    <source>
        <dbReference type="Google" id="ProtNLM"/>
    </source>
</evidence>
<dbReference type="EMBL" id="RXNR01000031">
    <property type="protein sequence ID" value="RTQ92500.1"/>
    <property type="molecule type" value="Genomic_DNA"/>
</dbReference>
<protein>
    <recommendedName>
        <fullName evidence="3">DUF4901 domain-containing protein</fullName>
    </recommendedName>
</protein>
<comment type="caution">
    <text evidence="1">The sequence shown here is derived from an EMBL/GenBank/DDBJ whole genome shotgun (WGS) entry which is preliminary data.</text>
</comment>
<gene>
    <name evidence="1" type="ORF">EKG35_11880</name>
</gene>
<evidence type="ECO:0000313" key="1">
    <source>
        <dbReference type="EMBL" id="RTQ92500.1"/>
    </source>
</evidence>
<reference evidence="1 2" key="1">
    <citation type="submission" date="2018-12" db="EMBL/GenBank/DDBJ databases">
        <authorList>
            <person name="Yu L."/>
        </authorList>
    </citation>
    <scope>NUCLEOTIDE SEQUENCE [LARGE SCALE GENOMIC DNA]</scope>
    <source>
        <strain evidence="1 2">S5H2222</strain>
    </source>
</reference>
<dbReference type="Proteomes" id="UP000276349">
    <property type="component" value="Unassembled WGS sequence"/>
</dbReference>